<gene>
    <name evidence="2" type="ORF">GCM10011363_34350</name>
</gene>
<keyword evidence="2" id="KW-0808">Transferase</keyword>
<name>A0ABQ1L1S5_9RHOB</name>
<dbReference type="GO" id="GO:0016301">
    <property type="term" value="F:kinase activity"/>
    <property type="evidence" value="ECO:0007669"/>
    <property type="project" value="UniProtKB-KW"/>
</dbReference>
<sequence>MKHALCALVLGLVAAPLGAHPHIFVDTALRFEVNAAREVTGVTVTWTYDDFFTLLILEDYGLDPDGDSTLTKAELDTLFGFDLIEWPPGFEGDLYVYSYGEKIEMPRPKPTGIAVENGLITATHYREIPAVPVEAVEILQYDPTYYVAYDVSQGVTVTDPDCTAKITEPDQAAAQEAVDQELNGGSMEDIFDEMRVGIHFSDSITISCAPPSN</sequence>
<organism evidence="2 3">
    <name type="scientific">Marivita lacus</name>
    <dbReference type="NCBI Taxonomy" id="1323742"/>
    <lineage>
        <taxon>Bacteria</taxon>
        <taxon>Pseudomonadati</taxon>
        <taxon>Pseudomonadota</taxon>
        <taxon>Alphaproteobacteria</taxon>
        <taxon>Rhodobacterales</taxon>
        <taxon>Roseobacteraceae</taxon>
        <taxon>Marivita</taxon>
    </lineage>
</organism>
<protein>
    <submittedName>
        <fullName evidence="2">Polyphosphate kinase</fullName>
    </submittedName>
</protein>
<dbReference type="Pfam" id="PF06226">
    <property type="entry name" value="DUF1007"/>
    <property type="match status" value="1"/>
</dbReference>
<comment type="caution">
    <text evidence="2">The sequence shown here is derived from an EMBL/GenBank/DDBJ whole genome shotgun (WGS) entry which is preliminary data.</text>
</comment>
<reference evidence="3" key="1">
    <citation type="journal article" date="2019" name="Int. J. Syst. Evol. Microbiol.">
        <title>The Global Catalogue of Microorganisms (GCM) 10K type strain sequencing project: providing services to taxonomists for standard genome sequencing and annotation.</title>
        <authorList>
            <consortium name="The Broad Institute Genomics Platform"/>
            <consortium name="The Broad Institute Genome Sequencing Center for Infectious Disease"/>
            <person name="Wu L."/>
            <person name="Ma J."/>
        </authorList>
    </citation>
    <scope>NUCLEOTIDE SEQUENCE [LARGE SCALE GENOMIC DNA]</scope>
    <source>
        <strain evidence="3">CGMCC 1.12478</strain>
    </source>
</reference>
<accession>A0ABQ1L1S5</accession>
<feature type="signal peptide" evidence="1">
    <location>
        <begin position="1"/>
        <end position="19"/>
    </location>
</feature>
<proteinExistence type="predicted"/>
<dbReference type="RefSeq" id="WP_188483279.1">
    <property type="nucleotide sequence ID" value="NZ_BMFC01000011.1"/>
</dbReference>
<dbReference type="InterPro" id="IPR010412">
    <property type="entry name" value="DUF1007"/>
</dbReference>
<feature type="chain" id="PRO_5046417944" evidence="1">
    <location>
        <begin position="20"/>
        <end position="213"/>
    </location>
</feature>
<evidence type="ECO:0000256" key="1">
    <source>
        <dbReference type="SAM" id="SignalP"/>
    </source>
</evidence>
<keyword evidence="1" id="KW-0732">Signal</keyword>
<evidence type="ECO:0000313" key="3">
    <source>
        <dbReference type="Proteomes" id="UP000645462"/>
    </source>
</evidence>
<keyword evidence="2" id="KW-0418">Kinase</keyword>
<dbReference type="Proteomes" id="UP000645462">
    <property type="component" value="Unassembled WGS sequence"/>
</dbReference>
<dbReference type="EMBL" id="BMFC01000011">
    <property type="protein sequence ID" value="GGC14987.1"/>
    <property type="molecule type" value="Genomic_DNA"/>
</dbReference>
<evidence type="ECO:0000313" key="2">
    <source>
        <dbReference type="EMBL" id="GGC14987.1"/>
    </source>
</evidence>
<keyword evidence="3" id="KW-1185">Reference proteome</keyword>